<dbReference type="InterPro" id="IPR007421">
    <property type="entry name" value="Schlafen_AlbA_2_dom"/>
</dbReference>
<dbReference type="InterPro" id="IPR038461">
    <property type="entry name" value="Schlafen_AlbA_2_dom_sf"/>
</dbReference>
<evidence type="ECO:0000313" key="2">
    <source>
        <dbReference type="EMBL" id="RYC52615.1"/>
    </source>
</evidence>
<organism evidence="2 3">
    <name type="scientific">Flagellimonas olearia</name>
    <dbReference type="NCBI Taxonomy" id="552546"/>
    <lineage>
        <taxon>Bacteria</taxon>
        <taxon>Pseudomonadati</taxon>
        <taxon>Bacteroidota</taxon>
        <taxon>Flavobacteriia</taxon>
        <taxon>Flavobacteriales</taxon>
        <taxon>Flavobacteriaceae</taxon>
        <taxon>Flagellimonas</taxon>
    </lineage>
</organism>
<feature type="domain" description="Schlafen AlbA-2" evidence="1">
    <location>
        <begin position="14"/>
        <end position="142"/>
    </location>
</feature>
<dbReference type="Gene3D" id="3.30.950.30">
    <property type="entry name" value="Schlafen, AAA domain"/>
    <property type="match status" value="1"/>
</dbReference>
<name>A0A444VP89_9FLAO</name>
<keyword evidence="3" id="KW-1185">Reference proteome</keyword>
<protein>
    <recommendedName>
        <fullName evidence="1">Schlafen AlbA-2 domain-containing protein</fullName>
    </recommendedName>
</protein>
<dbReference type="Proteomes" id="UP000290261">
    <property type="component" value="Unassembled WGS sequence"/>
</dbReference>
<accession>A0A444VP89</accession>
<reference evidence="2 3" key="1">
    <citation type="submission" date="2014-04" db="EMBL/GenBank/DDBJ databases">
        <title>Whole genome of Muricauda olearia.</title>
        <authorList>
            <person name="Zhang X.-H."/>
            <person name="Tang K."/>
        </authorList>
    </citation>
    <scope>NUCLEOTIDE SEQUENCE [LARGE SCALE GENOMIC DNA]</scope>
    <source>
        <strain evidence="2 3">Th120</strain>
    </source>
</reference>
<gene>
    <name evidence="2" type="ORF">DN53_07765</name>
</gene>
<dbReference type="AlphaFoldDB" id="A0A444VP89"/>
<sequence length="393" mass="45892">MTENLDDIIGFENENTELDFKAIQYQKVKFQDLLKDLMSMANAKSDDDKYIIVGVKLLGNGKRDILGITEDFIDEATYQQLIHNNIEPELNFSYFSYQFQNKTLGVFKIFNSNDRPYMMKKDFGKLKIGEAFIRKGSHQTRLTRKDFDFYIEEKITEKKFTGKIHTFFDKLNQKSIALNVLSNGGYPSDKAAEKIKKILLEKREKLKKAEGMFVSFLDQDIPMLGGTPYKNRSIKTLEEDLENVAETYRDDDLHYLFEIKAHKFNFRILNDYTEYLEDASIELKIEKEGLYIADKIYSKPDNSNSFLYLNYTPSPPSWEDINYPEVMENETEYVIFENLGDLKHQISENALNVDLRIAIDPKIIQTEKIVKIKIFGKNLSKPIEDQLIIKIVE</sequence>
<proteinExistence type="predicted"/>
<evidence type="ECO:0000313" key="3">
    <source>
        <dbReference type="Proteomes" id="UP000290261"/>
    </source>
</evidence>
<dbReference type="Pfam" id="PF04326">
    <property type="entry name" value="SLFN_AlbA_2"/>
    <property type="match status" value="1"/>
</dbReference>
<dbReference type="EMBL" id="JJMP01000002">
    <property type="protein sequence ID" value="RYC52615.1"/>
    <property type="molecule type" value="Genomic_DNA"/>
</dbReference>
<comment type="caution">
    <text evidence="2">The sequence shown here is derived from an EMBL/GenBank/DDBJ whole genome shotgun (WGS) entry which is preliminary data.</text>
</comment>
<evidence type="ECO:0000259" key="1">
    <source>
        <dbReference type="Pfam" id="PF04326"/>
    </source>
</evidence>